<dbReference type="Gene3D" id="3.90.1150.10">
    <property type="entry name" value="Aspartate Aminotransferase, domain 1"/>
    <property type="match status" value="1"/>
</dbReference>
<evidence type="ECO:0000256" key="3">
    <source>
        <dbReference type="PIRSR" id="PIRSR000390-1"/>
    </source>
</evidence>
<dbReference type="PANTHER" id="PTHR30244">
    <property type="entry name" value="TRANSAMINASE"/>
    <property type="match status" value="1"/>
</dbReference>
<evidence type="ECO:0000313" key="6">
    <source>
        <dbReference type="EMBL" id="CUR32893.1"/>
    </source>
</evidence>
<dbReference type="CDD" id="cd00616">
    <property type="entry name" value="AHBA_syn"/>
    <property type="match status" value="1"/>
</dbReference>
<evidence type="ECO:0000313" key="7">
    <source>
        <dbReference type="Proteomes" id="UP000184315"/>
    </source>
</evidence>
<organism evidence="6 7">
    <name type="scientific">Planktothrix tepida PCC 9214</name>
    <dbReference type="NCBI Taxonomy" id="671072"/>
    <lineage>
        <taxon>Bacteria</taxon>
        <taxon>Bacillati</taxon>
        <taxon>Cyanobacteriota</taxon>
        <taxon>Cyanophyceae</taxon>
        <taxon>Oscillatoriophycideae</taxon>
        <taxon>Oscillatoriales</taxon>
        <taxon>Microcoleaceae</taxon>
        <taxon>Planktothrix</taxon>
    </lineage>
</organism>
<dbReference type="AlphaFoldDB" id="A0A1J1LJZ0"/>
<dbReference type="GO" id="GO:0000271">
    <property type="term" value="P:polysaccharide biosynthetic process"/>
    <property type="evidence" value="ECO:0007669"/>
    <property type="project" value="TreeGrafter"/>
</dbReference>
<dbReference type="InterPro" id="IPR015422">
    <property type="entry name" value="PyrdxlP-dep_Trfase_small"/>
</dbReference>
<comment type="similarity">
    <text evidence="2 5">Belongs to the DegT/DnrJ/EryC1 family.</text>
</comment>
<dbReference type="GO" id="GO:0008483">
    <property type="term" value="F:transaminase activity"/>
    <property type="evidence" value="ECO:0007669"/>
    <property type="project" value="TreeGrafter"/>
</dbReference>
<dbReference type="Pfam" id="PF01041">
    <property type="entry name" value="DegT_DnrJ_EryC1"/>
    <property type="match status" value="1"/>
</dbReference>
<proteinExistence type="inferred from homology"/>
<protein>
    <submittedName>
        <fullName evidence="6">Pleiotropic regulatory protein</fullName>
    </submittedName>
</protein>
<dbReference type="PIRSF" id="PIRSF000390">
    <property type="entry name" value="PLP_StrS"/>
    <property type="match status" value="1"/>
</dbReference>
<dbReference type="RefSeq" id="WP_072719592.1">
    <property type="nucleotide sequence ID" value="NZ_LN889802.1"/>
</dbReference>
<dbReference type="Proteomes" id="UP000184315">
    <property type="component" value="Unassembled WGS sequence"/>
</dbReference>
<dbReference type="InterPro" id="IPR000653">
    <property type="entry name" value="DegT/StrS_aminotransferase"/>
</dbReference>
<evidence type="ECO:0000256" key="1">
    <source>
        <dbReference type="ARBA" id="ARBA00022898"/>
    </source>
</evidence>
<evidence type="ECO:0000256" key="2">
    <source>
        <dbReference type="ARBA" id="ARBA00037999"/>
    </source>
</evidence>
<evidence type="ECO:0000256" key="4">
    <source>
        <dbReference type="PIRSR" id="PIRSR000390-2"/>
    </source>
</evidence>
<accession>A0A1J1LJZ0</accession>
<feature type="modified residue" description="N6-(pyridoxal phosphate)lysine" evidence="4">
    <location>
        <position position="187"/>
    </location>
</feature>
<name>A0A1J1LJZ0_9CYAN</name>
<dbReference type="FunFam" id="3.40.640.10:FF:000089">
    <property type="entry name" value="Aminotransferase, DegT/DnrJ/EryC1/StrS family"/>
    <property type="match status" value="1"/>
</dbReference>
<dbReference type="PANTHER" id="PTHR30244:SF36">
    <property type="entry name" value="3-OXO-GLUCOSE-6-PHOSPHATE:GLUTAMATE AMINOTRANSFERASE"/>
    <property type="match status" value="1"/>
</dbReference>
<dbReference type="InterPro" id="IPR015421">
    <property type="entry name" value="PyrdxlP-dep_Trfase_major"/>
</dbReference>
<evidence type="ECO:0000256" key="5">
    <source>
        <dbReference type="RuleBase" id="RU004508"/>
    </source>
</evidence>
<feature type="active site" description="Proton acceptor" evidence="3">
    <location>
        <position position="187"/>
    </location>
</feature>
<gene>
    <name evidence="6" type="primary">degT</name>
    <name evidence="6" type="ORF">PL9214500140</name>
</gene>
<dbReference type="InterPro" id="IPR015424">
    <property type="entry name" value="PyrdxlP-dep_Trfase"/>
</dbReference>
<dbReference type="EMBL" id="CZDF01000156">
    <property type="protein sequence ID" value="CUR32893.1"/>
    <property type="molecule type" value="Genomic_DNA"/>
</dbReference>
<dbReference type="Gene3D" id="3.40.640.10">
    <property type="entry name" value="Type I PLP-dependent aspartate aminotransferase-like (Major domain)"/>
    <property type="match status" value="1"/>
</dbReference>
<sequence length="384" mass="42484">MNTVPPLDLSQQYKLIQDEVSQAVQAVLASGRYIGGAIVEAFEQEFGQYIGVRETIACNSGTDALFLALRAFNIGPGDEVITTPFTFIATAEMISAVGATPVFVDIDPQTFNLDLEQIPKAITERTKAIIPVHLFGQPVNMTRLMAIAESYHLAVIEDCAQATGATWQGQKVGSIGHIGCFSFFPTKNLGACGDGGAVTTQDPTLAQSMRIIKEHGQASRYRSDTIGINSRLDALQAAILRIKLPYLDTWNQQRQAVAQRYHQFLYPLAEIITPQEIAGSQSVWNQYTIRVLSTSERLNSDLKPRDYLRNYLQEKGIGSMIYYPIPLHQQPVYQNLGYQPHQLPSVEAVCQEVLSLPLFPELSPDQQQQVIDALKEGLVQTTQQ</sequence>
<dbReference type="STRING" id="671072.PL9214500140"/>
<keyword evidence="1 4" id="KW-0663">Pyridoxal phosphate</keyword>
<dbReference type="OrthoDB" id="9810913at2"/>
<dbReference type="SUPFAM" id="SSF53383">
    <property type="entry name" value="PLP-dependent transferases"/>
    <property type="match status" value="1"/>
</dbReference>
<dbReference type="GO" id="GO:0030170">
    <property type="term" value="F:pyridoxal phosphate binding"/>
    <property type="evidence" value="ECO:0007669"/>
    <property type="project" value="UniProtKB-ARBA"/>
</dbReference>
<reference evidence="7" key="1">
    <citation type="submission" date="2015-10" db="EMBL/GenBank/DDBJ databases">
        <authorList>
            <person name="Regsiter A."/>
            <person name="william w."/>
        </authorList>
    </citation>
    <scope>NUCLEOTIDE SEQUENCE [LARGE SCALE GENOMIC DNA]</scope>
</reference>
<keyword evidence="7" id="KW-1185">Reference proteome</keyword>